<accession>A0A0H2RTI3</accession>
<evidence type="ECO:0008006" key="3">
    <source>
        <dbReference type="Google" id="ProtNLM"/>
    </source>
</evidence>
<dbReference type="OrthoDB" id="3365698at2759"/>
<reference evidence="1 2" key="1">
    <citation type="submission" date="2015-04" db="EMBL/GenBank/DDBJ databases">
        <title>Complete genome sequence of Schizopora paradoxa KUC8140, a cosmopolitan wood degrader in East Asia.</title>
        <authorList>
            <consortium name="DOE Joint Genome Institute"/>
            <person name="Min B."/>
            <person name="Park H."/>
            <person name="Jang Y."/>
            <person name="Kim J.-J."/>
            <person name="Kim K.H."/>
            <person name="Pangilinan J."/>
            <person name="Lipzen A."/>
            <person name="Riley R."/>
            <person name="Grigoriev I.V."/>
            <person name="Spatafora J.W."/>
            <person name="Choi I.-G."/>
        </authorList>
    </citation>
    <scope>NUCLEOTIDE SEQUENCE [LARGE SCALE GENOMIC DNA]</scope>
    <source>
        <strain evidence="1 2">KUC8140</strain>
    </source>
</reference>
<evidence type="ECO:0000313" key="1">
    <source>
        <dbReference type="EMBL" id="KLO15325.1"/>
    </source>
</evidence>
<gene>
    <name evidence="1" type="ORF">SCHPADRAFT_269677</name>
</gene>
<evidence type="ECO:0000313" key="2">
    <source>
        <dbReference type="Proteomes" id="UP000053477"/>
    </source>
</evidence>
<proteinExistence type="predicted"/>
<sequence length="315" mass="36788">MNTLRLSHVCRHFRNIILSFPRFWNQIDIHPKSSGPLVEACLRYSQDIPLTIYLNVFCDTPEHFDYFNAFHQVLYQAHRWRKLTLRASPHCSAATQISLLEQFSWHARGGMQIMIGNRRFYPGLELKFSLPMLEELHVEKDASLPRSIIDIPAGRFLWDTPKLKFLKVSHYFPYTLPAISSITVFEFTISRRTFEYRSLLGALQRMSALEDLRIRFQNSEEEINGEEIGFDRVILGKVSRLKLCLETRHLFKPYRLSSQRAFYACLVLPNALELHFQFHAVSSHFLLSSRVSRTKILRERHGPNRLPSNPSPLSA</sequence>
<dbReference type="AlphaFoldDB" id="A0A0H2RTI3"/>
<dbReference type="Proteomes" id="UP000053477">
    <property type="component" value="Unassembled WGS sequence"/>
</dbReference>
<dbReference type="EMBL" id="KQ085931">
    <property type="protein sequence ID" value="KLO15325.1"/>
    <property type="molecule type" value="Genomic_DNA"/>
</dbReference>
<organism evidence="1 2">
    <name type="scientific">Schizopora paradoxa</name>
    <dbReference type="NCBI Taxonomy" id="27342"/>
    <lineage>
        <taxon>Eukaryota</taxon>
        <taxon>Fungi</taxon>
        <taxon>Dikarya</taxon>
        <taxon>Basidiomycota</taxon>
        <taxon>Agaricomycotina</taxon>
        <taxon>Agaricomycetes</taxon>
        <taxon>Hymenochaetales</taxon>
        <taxon>Schizoporaceae</taxon>
        <taxon>Schizopora</taxon>
    </lineage>
</organism>
<keyword evidence="2" id="KW-1185">Reference proteome</keyword>
<protein>
    <recommendedName>
        <fullName evidence="3">F-box domain-containing protein</fullName>
    </recommendedName>
</protein>
<name>A0A0H2RTI3_9AGAM</name>
<dbReference type="InParanoid" id="A0A0H2RTI3"/>